<gene>
    <name evidence="5" type="ORF">LFAB_08585</name>
</gene>
<proteinExistence type="predicted"/>
<evidence type="ECO:0000313" key="6">
    <source>
        <dbReference type="Proteomes" id="UP000019247"/>
    </source>
</evidence>
<dbReference type="EMBL" id="AWWK01000036">
    <property type="protein sequence ID" value="ETY74172.1"/>
    <property type="molecule type" value="Genomic_DNA"/>
</dbReference>
<dbReference type="eggNOG" id="COG4072">
    <property type="taxonomic scope" value="Bacteria"/>
</dbReference>
<comment type="caution">
    <text evidence="5">The sequence shown here is derived from an EMBL/GenBank/DDBJ whole genome shotgun (WGS) entry which is preliminary data.</text>
</comment>
<keyword evidence="1" id="KW-1133">Transmembrane helix</keyword>
<evidence type="ECO:0000256" key="2">
    <source>
        <dbReference type="SAM" id="SignalP"/>
    </source>
</evidence>
<evidence type="ECO:0000259" key="4">
    <source>
        <dbReference type="Pfam" id="PF11797"/>
    </source>
</evidence>
<keyword evidence="1" id="KW-0472">Membrane</keyword>
<keyword evidence="2" id="KW-0732">Signal</keyword>
<name>W6T7D2_9LACO</name>
<feature type="signal peptide" evidence="2">
    <location>
        <begin position="1"/>
        <end position="25"/>
    </location>
</feature>
<feature type="domain" description="WxL Interacting Protein peptidoglycan binding" evidence="3">
    <location>
        <begin position="38"/>
        <end position="158"/>
    </location>
</feature>
<feature type="domain" description="WxL Interacting Protein host binding" evidence="4">
    <location>
        <begin position="170"/>
        <end position="304"/>
    </location>
</feature>
<dbReference type="HOGENOM" id="CLU_051987_2_0_9"/>
<dbReference type="Pfam" id="PF06030">
    <property type="entry name" value="WxLIP_PGBD"/>
    <property type="match status" value="1"/>
</dbReference>
<accession>W6T7D2</accession>
<dbReference type="STRING" id="1400520.LFAB_08585"/>
<evidence type="ECO:0000313" key="5">
    <source>
        <dbReference type="EMBL" id="ETY74172.1"/>
    </source>
</evidence>
<feature type="transmembrane region" description="Helical" evidence="1">
    <location>
        <begin position="315"/>
        <end position="340"/>
    </location>
</feature>
<feature type="chain" id="PRO_5004883854" evidence="2">
    <location>
        <begin position="26"/>
        <end position="349"/>
    </location>
</feature>
<organism evidence="5 6">
    <name type="scientific">Lactiplantibacillus fabifermentans T30PCM01</name>
    <dbReference type="NCBI Taxonomy" id="1400520"/>
    <lineage>
        <taxon>Bacteria</taxon>
        <taxon>Bacillati</taxon>
        <taxon>Bacillota</taxon>
        <taxon>Bacilli</taxon>
        <taxon>Lactobacillales</taxon>
        <taxon>Lactobacillaceae</taxon>
        <taxon>Lactiplantibacillus</taxon>
    </lineage>
</organism>
<protein>
    <submittedName>
        <fullName evidence="5">Cell surface protein</fullName>
    </submittedName>
</protein>
<dbReference type="PATRIC" id="fig|1400520.3.peg.1685"/>
<sequence length="349" mass="38362">MKFKRGLLVGLSLLAALWTGIIGQAAKTTTKQSNDIGYSVAAKIPSNQINKNNSYFDLKLQSGQSETLQAVIYNTTNRDIKVQTAVHTAYTNANGVIEYVKPTTTFDPTLRYQMAKLTQVVGAKTVTVPANGSRAVSVKLNLPKTTFNGVILGGWYFKRTDLPVTGTVKQSMMIKNEYSYVLGLKYTLGTVPAPTVKLTNVKAGITNAHRGIFATLQNPTATIISNLHLQATVKSLNSGKVVKKVSQNNVQFAPNSNFSYPMLTGTQPLQAGRYDLHLVLQNSQHRWVFNRRFTINTAAAKKYNADSIDNSGLSIWWLIGLGALGMLVLGLFILWLVLVIKKRRHSTQD</sequence>
<evidence type="ECO:0000259" key="3">
    <source>
        <dbReference type="Pfam" id="PF06030"/>
    </source>
</evidence>
<dbReference type="AlphaFoldDB" id="W6T7D2"/>
<evidence type="ECO:0000256" key="1">
    <source>
        <dbReference type="SAM" id="Phobius"/>
    </source>
</evidence>
<reference evidence="5 6" key="1">
    <citation type="journal article" date="2014" name="Genome Announc.">
        <title>Genome Sequence of Lactobacillus fabifermentans Strain T30PCM01, Isolated from Fermenting Grape Marc.</title>
        <authorList>
            <person name="Treu L."/>
            <person name="Vendramin V."/>
            <person name="Bovo B."/>
            <person name="Giacomini A."/>
            <person name="Corich V."/>
            <person name="Campanaro S."/>
        </authorList>
    </citation>
    <scope>NUCLEOTIDE SEQUENCE [LARGE SCALE GENOMIC DNA]</scope>
    <source>
        <strain evidence="5 6">T30PCM01</strain>
    </source>
</reference>
<dbReference type="InterPro" id="IPR021759">
    <property type="entry name" value="WxLIP_HBD"/>
</dbReference>
<dbReference type="OrthoDB" id="2365961at2"/>
<dbReference type="Proteomes" id="UP000019247">
    <property type="component" value="Unassembled WGS sequence"/>
</dbReference>
<dbReference type="InterPro" id="IPR010317">
    <property type="entry name" value="WxLIP_PGBD"/>
</dbReference>
<dbReference type="Pfam" id="PF11797">
    <property type="entry name" value="WxLIP_HBD"/>
    <property type="match status" value="1"/>
</dbReference>
<keyword evidence="1" id="KW-0812">Transmembrane</keyword>
<dbReference type="RefSeq" id="WP_081754404.1">
    <property type="nucleotide sequence ID" value="NZ_KK036489.1"/>
</dbReference>